<proteinExistence type="predicted"/>
<dbReference type="AlphaFoldDB" id="A0A448XPL0"/>
<organism evidence="2 3">
    <name type="scientific">Protopolystoma xenopodis</name>
    <dbReference type="NCBI Taxonomy" id="117903"/>
    <lineage>
        <taxon>Eukaryota</taxon>
        <taxon>Metazoa</taxon>
        <taxon>Spiralia</taxon>
        <taxon>Lophotrochozoa</taxon>
        <taxon>Platyhelminthes</taxon>
        <taxon>Monogenea</taxon>
        <taxon>Polyopisthocotylea</taxon>
        <taxon>Polystomatidea</taxon>
        <taxon>Polystomatidae</taxon>
        <taxon>Protopolystoma</taxon>
    </lineage>
</organism>
<dbReference type="EMBL" id="CAAALY010270707">
    <property type="protein sequence ID" value="VEL41725.1"/>
    <property type="molecule type" value="Genomic_DNA"/>
</dbReference>
<feature type="region of interest" description="Disordered" evidence="1">
    <location>
        <begin position="78"/>
        <end position="104"/>
    </location>
</feature>
<keyword evidence="3" id="KW-1185">Reference proteome</keyword>
<gene>
    <name evidence="2" type="ORF">PXEA_LOCUS35165</name>
</gene>
<dbReference type="Proteomes" id="UP000784294">
    <property type="component" value="Unassembled WGS sequence"/>
</dbReference>
<evidence type="ECO:0000313" key="2">
    <source>
        <dbReference type="EMBL" id="VEL41725.1"/>
    </source>
</evidence>
<evidence type="ECO:0000313" key="3">
    <source>
        <dbReference type="Proteomes" id="UP000784294"/>
    </source>
</evidence>
<sequence length="111" mass="13105">MDTERSELAGHIAQTEHQIIWKATERRAPDGDNTRKRKIREAVDILGEDNLMNRRLEEGRVSDNFAYCLRELRENRNGARPVKKGRLDQGSTANRRKRDFDDDRNLVMNYY</sequence>
<evidence type="ECO:0000256" key="1">
    <source>
        <dbReference type="SAM" id="MobiDB-lite"/>
    </source>
</evidence>
<reference evidence="2" key="1">
    <citation type="submission" date="2018-11" db="EMBL/GenBank/DDBJ databases">
        <authorList>
            <consortium name="Pathogen Informatics"/>
        </authorList>
    </citation>
    <scope>NUCLEOTIDE SEQUENCE</scope>
</reference>
<name>A0A448XPL0_9PLAT</name>
<protein>
    <submittedName>
        <fullName evidence="2">Uncharacterized protein</fullName>
    </submittedName>
</protein>
<dbReference type="OrthoDB" id="8037262at2759"/>
<comment type="caution">
    <text evidence="2">The sequence shown here is derived from an EMBL/GenBank/DDBJ whole genome shotgun (WGS) entry which is preliminary data.</text>
</comment>
<accession>A0A448XPL0</accession>